<dbReference type="Proteomes" id="UP000825381">
    <property type="component" value="Chromosome"/>
</dbReference>
<sequence length="133" mass="14927">MKKLGILLFCITSIISCNNLGNPIIEIINPEIDLGTIPHNDKRDFYIKIRNGGTSDLIIKKLQPSCSCIVDKEFELLTIKAKKTDSIKLTMVANNYGNHTEKVAILSNTESGYSIVNINSYTEKPEQLERLEN</sequence>
<dbReference type="Pfam" id="PF07610">
    <property type="entry name" value="DUF1573"/>
    <property type="match status" value="1"/>
</dbReference>
<evidence type="ECO:0000313" key="2">
    <source>
        <dbReference type="Proteomes" id="UP000825381"/>
    </source>
</evidence>
<dbReference type="Gene3D" id="2.60.40.10">
    <property type="entry name" value="Immunoglobulins"/>
    <property type="match status" value="1"/>
</dbReference>
<accession>A0ABX8VD58</accession>
<gene>
    <name evidence="1" type="ORF">K1I41_02500</name>
</gene>
<dbReference type="EMBL" id="CP080429">
    <property type="protein sequence ID" value="QYJ68770.1"/>
    <property type="molecule type" value="Genomic_DNA"/>
</dbReference>
<organism evidence="1 2">
    <name type="scientific">Flavobacterium litorale</name>
    <dbReference type="NCBI Taxonomy" id="2856519"/>
    <lineage>
        <taxon>Bacteria</taxon>
        <taxon>Pseudomonadati</taxon>
        <taxon>Bacteroidota</taxon>
        <taxon>Flavobacteriia</taxon>
        <taxon>Flavobacteriales</taxon>
        <taxon>Flavobacteriaceae</taxon>
        <taxon>Flavobacterium</taxon>
    </lineage>
</organism>
<dbReference type="RefSeq" id="WP_220641109.1">
    <property type="nucleotide sequence ID" value="NZ_CP080429.1"/>
</dbReference>
<dbReference type="InterPro" id="IPR013783">
    <property type="entry name" value="Ig-like_fold"/>
</dbReference>
<protein>
    <submittedName>
        <fullName evidence="1">DUF1573 domain-containing protein</fullName>
    </submittedName>
</protein>
<proteinExistence type="predicted"/>
<dbReference type="InterPro" id="IPR011467">
    <property type="entry name" value="DUF1573"/>
</dbReference>
<evidence type="ECO:0000313" key="1">
    <source>
        <dbReference type="EMBL" id="QYJ68770.1"/>
    </source>
</evidence>
<reference evidence="1 2" key="1">
    <citation type="submission" date="2021-07" db="EMBL/GenBank/DDBJ databases">
        <title>Flavobacterium WSW3-B6 sp.nov, isolated from seaweed.</title>
        <authorList>
            <person name="Muhammad N."/>
            <person name="Ho H."/>
            <person name="Lee Y.-J."/>
            <person name="Nguyen T."/>
            <person name="Ho J."/>
            <person name="Kim S.-G."/>
        </authorList>
    </citation>
    <scope>NUCLEOTIDE SEQUENCE [LARGE SCALE GENOMIC DNA]</scope>
    <source>
        <strain evidence="1 2">WSW3-B6</strain>
    </source>
</reference>
<dbReference type="PROSITE" id="PS51257">
    <property type="entry name" value="PROKAR_LIPOPROTEIN"/>
    <property type="match status" value="1"/>
</dbReference>
<keyword evidence="2" id="KW-1185">Reference proteome</keyword>
<name>A0ABX8VD58_9FLAO</name>